<organism evidence="4 5">
    <name type="scientific">Parapedobacter composti</name>
    <dbReference type="NCBI Taxonomy" id="623281"/>
    <lineage>
        <taxon>Bacteria</taxon>
        <taxon>Pseudomonadati</taxon>
        <taxon>Bacteroidota</taxon>
        <taxon>Sphingobacteriia</taxon>
        <taxon>Sphingobacteriales</taxon>
        <taxon>Sphingobacteriaceae</taxon>
        <taxon>Parapedobacter</taxon>
    </lineage>
</organism>
<keyword evidence="2" id="KW-0472">Membrane</keyword>
<proteinExistence type="predicted"/>
<keyword evidence="1" id="KW-0175">Coiled coil</keyword>
<gene>
    <name evidence="4" type="ORF">SAMN05421747_10416</name>
</gene>
<name>A0A1I1GDP1_9SPHI</name>
<dbReference type="RefSeq" id="WP_090972297.1">
    <property type="nucleotide sequence ID" value="NZ_FOLL01000004.1"/>
</dbReference>
<dbReference type="OrthoDB" id="1414895at2"/>
<evidence type="ECO:0000313" key="5">
    <source>
        <dbReference type="Proteomes" id="UP000199577"/>
    </source>
</evidence>
<dbReference type="STRING" id="623281.SAMN05421747_10416"/>
<dbReference type="NCBIfam" id="TIGR01760">
    <property type="entry name" value="tape_meas_TP901"/>
    <property type="match status" value="1"/>
</dbReference>
<dbReference type="AlphaFoldDB" id="A0A1I1GDP1"/>
<keyword evidence="5" id="KW-1185">Reference proteome</keyword>
<reference evidence="5" key="1">
    <citation type="submission" date="2016-10" db="EMBL/GenBank/DDBJ databases">
        <authorList>
            <person name="Varghese N."/>
            <person name="Submissions S."/>
        </authorList>
    </citation>
    <scope>NUCLEOTIDE SEQUENCE [LARGE SCALE GENOMIC DNA]</scope>
    <source>
        <strain evidence="5">DSM 22900</strain>
    </source>
</reference>
<evidence type="ECO:0000256" key="2">
    <source>
        <dbReference type="SAM" id="Phobius"/>
    </source>
</evidence>
<evidence type="ECO:0000313" key="4">
    <source>
        <dbReference type="EMBL" id="SFC07453.1"/>
    </source>
</evidence>
<evidence type="ECO:0000256" key="1">
    <source>
        <dbReference type="SAM" id="Coils"/>
    </source>
</evidence>
<evidence type="ECO:0000259" key="3">
    <source>
        <dbReference type="Pfam" id="PF10145"/>
    </source>
</evidence>
<feature type="transmembrane region" description="Helical" evidence="2">
    <location>
        <begin position="1065"/>
        <end position="1088"/>
    </location>
</feature>
<keyword evidence="2" id="KW-0812">Transmembrane</keyword>
<protein>
    <submittedName>
        <fullName evidence="4">Phage tail tape measure protein, TP901 family, core region</fullName>
    </submittedName>
</protein>
<feature type="domain" description="Phage tail tape measure protein" evidence="3">
    <location>
        <begin position="303"/>
        <end position="481"/>
    </location>
</feature>
<dbReference type="EMBL" id="FOLL01000004">
    <property type="protein sequence ID" value="SFC07453.1"/>
    <property type="molecule type" value="Genomic_DNA"/>
</dbReference>
<dbReference type="InterPro" id="IPR010090">
    <property type="entry name" value="Phage_tape_meas"/>
</dbReference>
<sequence>MARLEVGIGATNKELKSVLADSQTLVRNFSNNLQKINLNIGVNDRISKRIGDTRQSLRSLASTAKEVRGIKIDLTLGNAINDLKSLNTQLAQTKKLYGDIRTVIQSINSTGRATVGGAGSKQALEAEKLALAQARTEAQRYKNEIARVNTELANLRLANAQARQSTTAAAGSYREAQQRLTALGRAIREQAGGFNANNAAVKAQIAEYRKLNGQLKEFDALMGNRQRNVGNYPLGGLGGQLKGLIGTYASLYAVMRGAGAVISTNVKISDSIADVQRTAELSKDEVKGLVTELKSIPTRTGLNELLSIATIGGQLGIAKDELGGFVQALDFLGVALANEIPGGAAVVAESLGKINGVFRVAETQGLTAGQAMQKTGSAILALGQAGLATGQFLVDFTQRVGGAARTTGIALPTILAYGAVLEEAGVSAEVAGTAISKLIGQLVAKRQDFHAIAQIADSTLTLKQFTGLINTDADAALRKFFAGLAAGGKTTTQFYDILNSAGIKTERYRNAVLLLSQDQEKLTKLTALSTKEYNTGEKAAEQFAIRNLNLAGVLQQLGRRFTEAFVNSEAQGAIAQWLGQMTGLIREGDVLISKLGEVRASFSEQSAEINKLIDRYGDLIIKKNRTHKESEELKSVVNQVAQILPSAVTEWDKYGNALSISIDRVHNLSRAHQQLVKDMNISTAKQLNEDFNEVIKRAERYQRAINKMAESNKKGFTDWRTGTKGTLDNFRQWLAETNSEALKIAQNLQSIGAELTQEQRNLLAYYGLDEAGEAMRKYDASVKNTTASVKGLGEALQGVNGDGSNTTGKGGVKASEKAILTLEKLTQLRENAHLETLTGWEKELQASKYRWDKELNDAKDSIEQQIELRKYQAAETARILKDVGMETSSGRVVLKSEPAALKGLTRQLNLGLGEVVPQDWSRQIAEKFKEVNAPNLDWSEFSNGLKRVTNQFTRNMMGAIEQIGGMTEKKGKDVIGLLGNTIIDSFSGITMNVVSNKLQKHLDESFDNLGKGLSENTGKWLQIGILGAGLVGQGVSGVSSRTNSGTQAVGGLLKGAAAGASFGSVVPVIGTAVGAAVGAVIGGIAGWLGGESAKKQEKLTEQQLEEQRKQTALMERRNALSYTSQIIGQQTNQGLVTGVDRDEFGNIRFRIEGRDLVASLARTDIGIGRGV</sequence>
<accession>A0A1I1GDP1</accession>
<dbReference type="Proteomes" id="UP000199577">
    <property type="component" value="Unassembled WGS sequence"/>
</dbReference>
<dbReference type="Pfam" id="PF10145">
    <property type="entry name" value="PhageMin_Tail"/>
    <property type="match status" value="1"/>
</dbReference>
<keyword evidence="2" id="KW-1133">Transmembrane helix</keyword>
<feature type="coiled-coil region" evidence="1">
    <location>
        <begin position="124"/>
        <end position="165"/>
    </location>
</feature>